<reference evidence="2" key="1">
    <citation type="submission" date="2014-09" db="EMBL/GenBank/DDBJ databases">
        <title>Genomic characterization and comparison of seven Myoviridae bacteriophage infecting Bacillus thuringiensis.</title>
        <authorList>
            <person name="Sauder A.B."/>
            <person name="McKenzie Q.R."/>
            <person name="Temple L.M."/>
            <person name="Alexis B.K."/>
            <person name="Al-Atrache Z."/>
            <person name="Lewis L.O."/>
            <person name="Loesser-Casey K.E."/>
            <person name="Mitchell K.J."/>
        </authorList>
    </citation>
    <scope>NUCLEOTIDE SEQUENCE [LARGE SCALE GENOMIC DNA]</scope>
</reference>
<dbReference type="EMBL" id="KJ489402">
    <property type="protein sequence ID" value="AIF72036.1"/>
    <property type="molecule type" value="Genomic_DNA"/>
</dbReference>
<name>A0A075M4N7_9CAUD</name>
<dbReference type="KEGG" id="vg:20283147"/>
<sequence>MRNEIKTVGELIDFLGDFDRDKEVLMGINEFFADHIRLYDGLGVTGGSPLLFGMTDKFAKYIHETDRELKDSMEYPELAYITRTSASNK</sequence>
<dbReference type="GeneID" id="20283147"/>
<organism evidence="1 2">
    <name type="scientific">Bacillus phage Riley</name>
    <dbReference type="NCBI Taxonomy" id="1486662"/>
    <lineage>
        <taxon>Viruses</taxon>
        <taxon>Duplodnaviria</taxon>
        <taxon>Heunggongvirae</taxon>
        <taxon>Uroviricota</taxon>
        <taxon>Caudoviricetes</taxon>
        <taxon>Herelleviridae</taxon>
        <taxon>Bastillevirinae</taxon>
        <taxon>Bequatrovirus</taxon>
        <taxon>Bequatrovirus riley</taxon>
    </lineage>
</organism>
<dbReference type="RefSeq" id="YP_009055925.1">
    <property type="nucleotide sequence ID" value="NC_024788.1"/>
</dbReference>
<evidence type="ECO:0000313" key="2">
    <source>
        <dbReference type="Proteomes" id="UP000028561"/>
    </source>
</evidence>
<keyword evidence="2" id="KW-1185">Reference proteome</keyword>
<reference evidence="1 2" key="2">
    <citation type="journal article" date="2016" name="Virology (Lond)">
        <title>Genomic characterization and comparison of seven Myoviridae bacteriophage infecting Bacillus thuringiensis.</title>
        <authorList>
            <person name="Sauder A.B."/>
            <person name="Quinn M.R."/>
            <person name="Brouillette A."/>
            <person name="Caruso S."/>
            <person name="Cresawn S."/>
            <person name="Erill I."/>
            <person name="Lewis L."/>
            <person name="Loesser-Casey K."/>
            <person name="Pate M."/>
            <person name="Scott C."/>
            <person name="Stockwell S."/>
            <person name="Temple L."/>
        </authorList>
    </citation>
    <scope>NUCLEOTIDE SEQUENCE [LARGE SCALE GENOMIC DNA]</scope>
</reference>
<evidence type="ECO:0000313" key="1">
    <source>
        <dbReference type="EMBL" id="AIF72036.1"/>
    </source>
</evidence>
<accession>A0A075M4N7</accession>
<proteinExistence type="predicted"/>
<protein>
    <submittedName>
        <fullName evidence="1">Uncharacterized protein</fullName>
    </submittedName>
</protein>
<dbReference type="Proteomes" id="UP000028561">
    <property type="component" value="Segment"/>
</dbReference>